<dbReference type="PANTHER" id="PTHR21342">
    <property type="entry name" value="PHOSPHOPANTETHEINE ADENYLYLTRANSFERASE"/>
    <property type="match status" value="1"/>
</dbReference>
<dbReference type="EMBL" id="CP149783">
    <property type="protein sequence ID" value="WYF46081.1"/>
    <property type="molecule type" value="Genomic_DNA"/>
</dbReference>
<dbReference type="SUPFAM" id="SSF52374">
    <property type="entry name" value="Nucleotidylyl transferase"/>
    <property type="match status" value="1"/>
</dbReference>
<dbReference type="PANTHER" id="PTHR21342:SF0">
    <property type="entry name" value="BIFUNCTIONAL NMN ADENYLYLTRANSFERASE_NUDIX HYDROLASE"/>
    <property type="match status" value="1"/>
</dbReference>
<accession>A0AAU6Q623</accession>
<evidence type="ECO:0000259" key="3">
    <source>
        <dbReference type="Pfam" id="PF01467"/>
    </source>
</evidence>
<proteinExistence type="predicted"/>
<dbReference type="NCBIfam" id="NF003789">
    <property type="entry name" value="PRK05379.2-1"/>
    <property type="match status" value="1"/>
</dbReference>
<feature type="domain" description="Cytidyltransferase-like" evidence="3">
    <location>
        <begin position="14"/>
        <end position="150"/>
    </location>
</feature>
<dbReference type="Pfam" id="PF01467">
    <property type="entry name" value="CTP_transf_like"/>
    <property type="match status" value="1"/>
</dbReference>
<dbReference type="GO" id="GO:0016779">
    <property type="term" value="F:nucleotidyltransferase activity"/>
    <property type="evidence" value="ECO:0007669"/>
    <property type="project" value="UniProtKB-KW"/>
</dbReference>
<dbReference type="AlphaFoldDB" id="A0AAU6Q623"/>
<evidence type="ECO:0000313" key="4">
    <source>
        <dbReference type="EMBL" id="WYF46081.1"/>
    </source>
</evidence>
<dbReference type="InterPro" id="IPR014729">
    <property type="entry name" value="Rossmann-like_a/b/a_fold"/>
</dbReference>
<evidence type="ECO:0000256" key="1">
    <source>
        <dbReference type="ARBA" id="ARBA00022679"/>
    </source>
</evidence>
<organism evidence="4">
    <name type="scientific">Deinococcus sp. VB142</name>
    <dbReference type="NCBI Taxonomy" id="3112952"/>
    <lineage>
        <taxon>Bacteria</taxon>
        <taxon>Thermotogati</taxon>
        <taxon>Deinococcota</taxon>
        <taxon>Deinococci</taxon>
        <taxon>Deinococcales</taxon>
        <taxon>Deinococcaceae</taxon>
        <taxon>Deinococcus</taxon>
    </lineage>
</organism>
<dbReference type="InterPro" id="IPR004821">
    <property type="entry name" value="Cyt_trans-like"/>
</dbReference>
<gene>
    <name evidence="4" type="ORF">WDJ50_16805</name>
</gene>
<dbReference type="Gene3D" id="3.40.50.620">
    <property type="entry name" value="HUPs"/>
    <property type="match status" value="1"/>
</dbReference>
<sequence>MSSVSGTSGGLCAVYVGRFQPPHAAHVGSVLTALGAASRVLVLLGSANLARSVKNPLTPAERETLFRAALAEAGADLSRVTFRPLPDRFDADLWAADVRQVAAEVYGPEARLALVGFEKDASSSYLRWFPDWERLPVPQTAGLNATDIRTALFEGRPLPAGLPQTVALALARFARTPTCARLTREWAALQAAHAALPPGTVLHEERWLYVTGGQVWLRHRLGPIGQGLWELPGQVLKPGQVAAPGDANFDHPARALVAPTVAQVILGPPPADLVGDAVPVSLETALEHPRLFHEDAGVILARLTGHDG</sequence>
<reference evidence="4" key="1">
    <citation type="submission" date="2024-03" db="EMBL/GenBank/DDBJ databases">
        <title>Deinococcus weizhi sp. nov., isolated from human skin.</title>
        <authorList>
            <person name="Wei Z."/>
            <person name="Tian F."/>
            <person name="Yang C."/>
            <person name="Xin L.T."/>
            <person name="Wen Z.J."/>
            <person name="Lan K.C."/>
            <person name="Yu L."/>
            <person name="Zhe W."/>
            <person name="Dan F.D."/>
            <person name="Jun W."/>
            <person name="Rui Z."/>
            <person name="Yong X.J."/>
            <person name="Ting Y."/>
            <person name="Wei X."/>
            <person name="Xu Z.G."/>
            <person name="Xin Z."/>
            <person name="Dong F.G."/>
            <person name="Ni X.M."/>
            <person name="Zheng M.G."/>
            <person name="Chun Y."/>
            <person name="Qian W.X."/>
        </authorList>
    </citation>
    <scope>NUCLEOTIDE SEQUENCE</scope>
    <source>
        <strain evidence="4">VB142</strain>
    </source>
</reference>
<keyword evidence="2" id="KW-0548">Nucleotidyltransferase</keyword>
<protein>
    <submittedName>
        <fullName evidence="4">ADP-ribose pyrophosphatase</fullName>
    </submittedName>
</protein>
<keyword evidence="1" id="KW-0808">Transferase</keyword>
<name>A0AAU6Q623_9DEIO</name>
<evidence type="ECO:0000256" key="2">
    <source>
        <dbReference type="ARBA" id="ARBA00022695"/>
    </source>
</evidence>
<dbReference type="RefSeq" id="WP_339097498.1">
    <property type="nucleotide sequence ID" value="NZ_CP149783.1"/>
</dbReference>